<dbReference type="AlphaFoldDB" id="A0A1D1VE76"/>
<proteinExistence type="predicted"/>
<comment type="caution">
    <text evidence="1">The sequence shown here is derived from an EMBL/GenBank/DDBJ whole genome shotgun (WGS) entry which is preliminary data.</text>
</comment>
<dbReference type="EMBL" id="BDGG01000005">
    <property type="protein sequence ID" value="GAU99949.1"/>
    <property type="molecule type" value="Genomic_DNA"/>
</dbReference>
<keyword evidence="2" id="KW-1185">Reference proteome</keyword>
<reference evidence="1 2" key="1">
    <citation type="journal article" date="2016" name="Nat. Commun.">
        <title>Extremotolerant tardigrade genome and improved radiotolerance of human cultured cells by tardigrade-unique protein.</title>
        <authorList>
            <person name="Hashimoto T."/>
            <person name="Horikawa D.D."/>
            <person name="Saito Y."/>
            <person name="Kuwahara H."/>
            <person name="Kozuka-Hata H."/>
            <person name="Shin-I T."/>
            <person name="Minakuchi Y."/>
            <person name="Ohishi K."/>
            <person name="Motoyama A."/>
            <person name="Aizu T."/>
            <person name="Enomoto A."/>
            <person name="Kondo K."/>
            <person name="Tanaka S."/>
            <person name="Hara Y."/>
            <person name="Koshikawa S."/>
            <person name="Sagara H."/>
            <person name="Miura T."/>
            <person name="Yokobori S."/>
            <person name="Miyagawa K."/>
            <person name="Suzuki Y."/>
            <person name="Kubo T."/>
            <person name="Oyama M."/>
            <person name="Kohara Y."/>
            <person name="Fujiyama A."/>
            <person name="Arakawa K."/>
            <person name="Katayama T."/>
            <person name="Toyoda A."/>
            <person name="Kunieda T."/>
        </authorList>
    </citation>
    <scope>NUCLEOTIDE SEQUENCE [LARGE SCALE GENOMIC DNA]</scope>
    <source>
        <strain evidence="1 2">YOKOZUNA-1</strain>
    </source>
</reference>
<organism evidence="1 2">
    <name type="scientific">Ramazzottius varieornatus</name>
    <name type="common">Water bear</name>
    <name type="synonym">Tardigrade</name>
    <dbReference type="NCBI Taxonomy" id="947166"/>
    <lineage>
        <taxon>Eukaryota</taxon>
        <taxon>Metazoa</taxon>
        <taxon>Ecdysozoa</taxon>
        <taxon>Tardigrada</taxon>
        <taxon>Eutardigrada</taxon>
        <taxon>Parachela</taxon>
        <taxon>Hypsibioidea</taxon>
        <taxon>Ramazzottiidae</taxon>
        <taxon>Ramazzottius</taxon>
    </lineage>
</organism>
<evidence type="ECO:0000313" key="2">
    <source>
        <dbReference type="Proteomes" id="UP000186922"/>
    </source>
</evidence>
<dbReference type="Proteomes" id="UP000186922">
    <property type="component" value="Unassembled WGS sequence"/>
</dbReference>
<gene>
    <name evidence="1" type="primary">RvY_10880-1</name>
    <name evidence="1" type="synonym">RvY_10880.1</name>
    <name evidence="1" type="ORF">RvY_10880</name>
</gene>
<sequence>MSMVFWKALRSSSFIPRILAGGCSEVDIVLIHSSPRNIRTIFLPFSSWGLSEYHYRLPDSFLVATNKEQLITVRETVSSFDRLRLTRDWSSWQYRSGREIACEKAEACVRSDVAPYSASRVALDILDNNVSLIFRTVGSFTGALHRGLLCFEDLVTSTCNGPVTGASRSPPGSFTIQ</sequence>
<name>A0A1D1VE76_RAMVA</name>
<evidence type="ECO:0000313" key="1">
    <source>
        <dbReference type="EMBL" id="GAU99949.1"/>
    </source>
</evidence>
<accession>A0A1D1VE76</accession>
<protein>
    <submittedName>
        <fullName evidence="1">Uncharacterized protein</fullName>
    </submittedName>
</protein>